<feature type="non-terminal residue" evidence="2">
    <location>
        <position position="63"/>
    </location>
</feature>
<feature type="compositionally biased region" description="Basic residues" evidence="1">
    <location>
        <begin position="52"/>
        <end position="63"/>
    </location>
</feature>
<proteinExistence type="predicted"/>
<organism evidence="2">
    <name type="scientific">uncultured Acidimicrobiales bacterium</name>
    <dbReference type="NCBI Taxonomy" id="310071"/>
    <lineage>
        <taxon>Bacteria</taxon>
        <taxon>Bacillati</taxon>
        <taxon>Actinomycetota</taxon>
        <taxon>Acidimicrobiia</taxon>
        <taxon>Acidimicrobiales</taxon>
        <taxon>environmental samples</taxon>
    </lineage>
</organism>
<evidence type="ECO:0000313" key="2">
    <source>
        <dbReference type="EMBL" id="CAA9231933.1"/>
    </source>
</evidence>
<dbReference type="AlphaFoldDB" id="A0A6J4HRR5"/>
<sequence length="63" mass="6663">WSPPRTPSSDRWASVVTTSPRPAARSSSSCSASTNLASPTTPPSRIFSRLRSACRRRSASSAA</sequence>
<gene>
    <name evidence="2" type="ORF">AVDCRST_MAG50-1124</name>
</gene>
<reference evidence="2" key="1">
    <citation type="submission" date="2020-02" db="EMBL/GenBank/DDBJ databases">
        <authorList>
            <person name="Meier V. D."/>
        </authorList>
    </citation>
    <scope>NUCLEOTIDE SEQUENCE</scope>
    <source>
        <strain evidence="2">AVDCRST_MAG50</strain>
    </source>
</reference>
<feature type="non-terminal residue" evidence="2">
    <location>
        <position position="1"/>
    </location>
</feature>
<feature type="compositionally biased region" description="Low complexity" evidence="1">
    <location>
        <begin position="17"/>
        <end position="39"/>
    </location>
</feature>
<protein>
    <submittedName>
        <fullName evidence="2">Uncharacterized protein</fullName>
    </submittedName>
</protein>
<name>A0A6J4HRR5_9ACTN</name>
<accession>A0A6J4HRR5</accession>
<feature type="region of interest" description="Disordered" evidence="1">
    <location>
        <begin position="1"/>
        <end position="63"/>
    </location>
</feature>
<dbReference type="EMBL" id="CADCTF010000062">
    <property type="protein sequence ID" value="CAA9231933.1"/>
    <property type="molecule type" value="Genomic_DNA"/>
</dbReference>
<evidence type="ECO:0000256" key="1">
    <source>
        <dbReference type="SAM" id="MobiDB-lite"/>
    </source>
</evidence>